<dbReference type="InterPro" id="IPR006764">
    <property type="entry name" value="SAM_dep_MeTrfase_SAV2177_type"/>
</dbReference>
<reference evidence="2 3" key="1">
    <citation type="journal article" date="2019" name="Int. J. Syst. Evol. Microbiol.">
        <title>The Global Catalogue of Microorganisms (GCM) 10K type strain sequencing project: providing services to taxonomists for standard genome sequencing and annotation.</title>
        <authorList>
            <consortium name="The Broad Institute Genomics Platform"/>
            <consortium name="The Broad Institute Genome Sequencing Center for Infectious Disease"/>
            <person name="Wu L."/>
            <person name="Ma J."/>
        </authorList>
    </citation>
    <scope>NUCLEOTIDE SEQUENCE [LARGE SCALE GENOMIC DNA]</scope>
    <source>
        <strain evidence="2 3">JCM 11444</strain>
    </source>
</reference>
<dbReference type="GO" id="GO:0008168">
    <property type="term" value="F:methyltransferase activity"/>
    <property type="evidence" value="ECO:0007669"/>
    <property type="project" value="UniProtKB-KW"/>
</dbReference>
<dbReference type="GO" id="GO:0032259">
    <property type="term" value="P:methylation"/>
    <property type="evidence" value="ECO:0007669"/>
    <property type="project" value="UniProtKB-KW"/>
</dbReference>
<dbReference type="Pfam" id="PF04672">
    <property type="entry name" value="Methyltransf_19"/>
    <property type="match status" value="1"/>
</dbReference>
<sequence length="289" mass="31425">MRRGSASGKGITMKSSGPGIGLRTREWRPADHGRLAVSEANPARVYNFLVGGKDNYLADYEQAQRFLGVAPEVRDTALSNRRFLHRAVRHLAASGISQFLDIGAGLPATPNVHEIAQAVNPRARVVYADNDPIVASHGQARLSVSGTTMVKADIRSPEDLLGHEELRRLLDPARPVAILLTLVLDYIEDLANPVGIVRRLMDWAAPGSCLVLSHATGDFTLDTDRDWEVISFEGPVSLVARDRAGIMEFFTGLELLAPGLVQLPSWRPTIGAEPDPSRVWAYGGVARKP</sequence>
<gene>
    <name evidence="2" type="ORF">GCM10009575_003300</name>
</gene>
<comment type="caution">
    <text evidence="2">The sequence shown here is derived from an EMBL/GenBank/DDBJ whole genome shotgun (WGS) entry which is preliminary data.</text>
</comment>
<proteinExistence type="predicted"/>
<organism evidence="2 3">
    <name type="scientific">Streptomyces rhizosphaericus</name>
    <dbReference type="NCBI Taxonomy" id="114699"/>
    <lineage>
        <taxon>Bacteria</taxon>
        <taxon>Bacillati</taxon>
        <taxon>Actinomycetota</taxon>
        <taxon>Actinomycetes</taxon>
        <taxon>Kitasatosporales</taxon>
        <taxon>Streptomycetaceae</taxon>
        <taxon>Streptomyces</taxon>
        <taxon>Streptomyces violaceusniger group</taxon>
    </lineage>
</organism>
<dbReference type="EMBL" id="BAAAID010000001">
    <property type="protein sequence ID" value="GAA0915704.1"/>
    <property type="molecule type" value="Genomic_DNA"/>
</dbReference>
<dbReference type="PIRSF" id="PIRSF017393">
    <property type="entry name" value="MTase_SAV2177"/>
    <property type="match status" value="1"/>
</dbReference>
<protein>
    <submittedName>
        <fullName evidence="2">SAM-dependent methyltransferase</fullName>
    </submittedName>
</protein>
<dbReference type="SUPFAM" id="SSF53335">
    <property type="entry name" value="S-adenosyl-L-methionine-dependent methyltransferases"/>
    <property type="match status" value="1"/>
</dbReference>
<evidence type="ECO:0000313" key="2">
    <source>
        <dbReference type="EMBL" id="GAA0915704.1"/>
    </source>
</evidence>
<accession>A0ABN1NSP5</accession>
<dbReference type="Proteomes" id="UP001500418">
    <property type="component" value="Unassembled WGS sequence"/>
</dbReference>
<feature type="region of interest" description="Disordered" evidence="1">
    <location>
        <begin position="1"/>
        <end position="25"/>
    </location>
</feature>
<evidence type="ECO:0000256" key="1">
    <source>
        <dbReference type="SAM" id="MobiDB-lite"/>
    </source>
</evidence>
<evidence type="ECO:0000313" key="3">
    <source>
        <dbReference type="Proteomes" id="UP001500418"/>
    </source>
</evidence>
<keyword evidence="2" id="KW-0489">Methyltransferase</keyword>
<keyword evidence="3" id="KW-1185">Reference proteome</keyword>
<dbReference type="Gene3D" id="3.40.50.150">
    <property type="entry name" value="Vaccinia Virus protein VP39"/>
    <property type="match status" value="1"/>
</dbReference>
<keyword evidence="2" id="KW-0808">Transferase</keyword>
<name>A0ABN1NSP5_9ACTN</name>
<dbReference type="InterPro" id="IPR029063">
    <property type="entry name" value="SAM-dependent_MTases_sf"/>
</dbReference>